<evidence type="ECO:0000313" key="2">
    <source>
        <dbReference type="EMBL" id="EHI70957.1"/>
    </source>
</evidence>
<dbReference type="Pfam" id="PF04397">
    <property type="entry name" value="LytTR"/>
    <property type="match status" value="1"/>
</dbReference>
<dbReference type="AlphaFoldDB" id="G5JZK8"/>
<dbReference type="OrthoDB" id="9808614at2"/>
<sequence>MKVRLDLDDSYQDVEVIIKTSHVTDRVRQIQEMLLQLEKSPLSFYKGTSEYFIKLEEILFFETNSPKLFAHTKDEAYEVKLKLYELESYLPNYFCRVAKATIVNTRSIYALERSFSGTSTIQFYKTHKKVHVSRHYYHVLKETLREVK</sequence>
<accession>G5JZK8</accession>
<dbReference type="PANTHER" id="PTHR37299:SF4">
    <property type="entry name" value="TRANSCRIPTIONAL REGULATOR"/>
    <property type="match status" value="1"/>
</dbReference>
<keyword evidence="2" id="KW-0238">DNA-binding</keyword>
<dbReference type="SMART" id="SM00850">
    <property type="entry name" value="LytTR"/>
    <property type="match status" value="1"/>
</dbReference>
<dbReference type="Proteomes" id="UP000003330">
    <property type="component" value="Unassembled WGS sequence"/>
</dbReference>
<dbReference type="GO" id="GO:0000156">
    <property type="term" value="F:phosphorelay response regulator activity"/>
    <property type="evidence" value="ECO:0007669"/>
    <property type="project" value="InterPro"/>
</dbReference>
<dbReference type="RefSeq" id="WP_008087318.1">
    <property type="nucleotide sequence ID" value="NZ_AEUX02000001.1"/>
</dbReference>
<dbReference type="PROSITE" id="PS50930">
    <property type="entry name" value="HTH_LYTTR"/>
    <property type="match status" value="1"/>
</dbReference>
<evidence type="ECO:0000313" key="3">
    <source>
        <dbReference type="Proteomes" id="UP000003330"/>
    </source>
</evidence>
<dbReference type="EMBL" id="AEUX02000001">
    <property type="protein sequence ID" value="EHI70957.1"/>
    <property type="molecule type" value="Genomic_DNA"/>
</dbReference>
<protein>
    <submittedName>
        <fullName evidence="2">LytTr DNA-binding domain protein</fullName>
    </submittedName>
</protein>
<dbReference type="STRING" id="764299.STRIC_0720"/>
<organism evidence="2 3">
    <name type="scientific">Streptococcus ictaluri 707-05</name>
    <dbReference type="NCBI Taxonomy" id="764299"/>
    <lineage>
        <taxon>Bacteria</taxon>
        <taxon>Bacillati</taxon>
        <taxon>Bacillota</taxon>
        <taxon>Bacilli</taxon>
        <taxon>Lactobacillales</taxon>
        <taxon>Streptococcaceae</taxon>
        <taxon>Streptococcus</taxon>
    </lineage>
</organism>
<reference evidence="2 3" key="1">
    <citation type="journal article" date="2014" name="Int. J. Syst. Evol. Microbiol.">
        <title>Phylogenomics and the dynamic genome evolution of the genus Streptococcus.</title>
        <authorList>
            <consortium name="The Broad Institute Genome Sequencing Platform"/>
            <person name="Richards V.P."/>
            <person name="Palmer S.R."/>
            <person name="Pavinski Bitar P.D."/>
            <person name="Qin X."/>
            <person name="Weinstock G.M."/>
            <person name="Highlander S.K."/>
            <person name="Town C.D."/>
            <person name="Burne R.A."/>
            <person name="Stanhope M.J."/>
        </authorList>
    </citation>
    <scope>NUCLEOTIDE SEQUENCE [LARGE SCALE GENOMIC DNA]</scope>
    <source>
        <strain evidence="2 3">707-05</strain>
    </source>
</reference>
<comment type="caution">
    <text evidence="2">The sequence shown here is derived from an EMBL/GenBank/DDBJ whole genome shotgun (WGS) entry which is preliminary data.</text>
</comment>
<dbReference type="GO" id="GO:0003677">
    <property type="term" value="F:DNA binding"/>
    <property type="evidence" value="ECO:0007669"/>
    <property type="project" value="UniProtKB-KW"/>
</dbReference>
<dbReference type="InterPro" id="IPR046947">
    <property type="entry name" value="LytR-like"/>
</dbReference>
<feature type="domain" description="HTH LytTR-type" evidence="1">
    <location>
        <begin position="42"/>
        <end position="146"/>
    </location>
</feature>
<keyword evidence="3" id="KW-1185">Reference proteome</keyword>
<name>G5JZK8_9STRE</name>
<evidence type="ECO:0000259" key="1">
    <source>
        <dbReference type="PROSITE" id="PS50930"/>
    </source>
</evidence>
<dbReference type="InterPro" id="IPR007492">
    <property type="entry name" value="LytTR_DNA-bd_dom"/>
</dbReference>
<gene>
    <name evidence="2" type="ORF">STRIC_0720</name>
</gene>
<proteinExistence type="predicted"/>
<dbReference type="Gene3D" id="2.40.50.1020">
    <property type="entry name" value="LytTr DNA-binding domain"/>
    <property type="match status" value="1"/>
</dbReference>
<dbReference type="PANTHER" id="PTHR37299">
    <property type="entry name" value="TRANSCRIPTIONAL REGULATOR-RELATED"/>
    <property type="match status" value="1"/>
</dbReference>
<dbReference type="eggNOG" id="COG3279">
    <property type="taxonomic scope" value="Bacteria"/>
</dbReference>